<organism evidence="8 9">
    <name type="scientific">Micromonospora lupini str. Lupac 08</name>
    <dbReference type="NCBI Taxonomy" id="1150864"/>
    <lineage>
        <taxon>Bacteria</taxon>
        <taxon>Bacillati</taxon>
        <taxon>Actinomycetota</taxon>
        <taxon>Actinomycetes</taxon>
        <taxon>Micromonosporales</taxon>
        <taxon>Micromonosporaceae</taxon>
        <taxon>Micromonospora</taxon>
    </lineage>
</organism>
<dbReference type="PIRSF" id="PIRSF000337">
    <property type="entry name" value="NTA_MOA"/>
    <property type="match status" value="1"/>
</dbReference>
<sequence length="449" mass="49767">MPKQIILAAHFPGVNNTTVWRDPDSGSQIDFSSFVHLARTAERGRFDFFFLAEGLRLREQRGRIHDLDVVGRPDTLTVLAALAAVTTHLGLAGTLNTTFREPYELARQLASLDHLSGGRAAWNVVTTSDAFTGENFRRGGYLDRSLRYERAAEFVRTARTLWESWPAEAIVGDRDGGRYVADADPGAFAHHGDQFDIAGHFTVPRSPQVHPVILQAGDSPDGREFAASSADAIFSRHGTLEAGQEFYRDVKSRLARYGRHPDELKIIPGVTFVLGDTDAEAQERAHHIRRQQVSPQTAILLVEQLWNRDLSGYDPDGPLPAEDPDVTADTISRGRAGMYPDPVATARQWRTLAEEKGLGLRDLVIEVTGRQSFVGTARQVAERMNHFVQSDAADGFILVPHLTPGGLDEFVDRVVPLLQERGVFRAEYTGTTLRDHLGLGPARLRPRRK</sequence>
<dbReference type="PANTHER" id="PTHR30011:SF16">
    <property type="entry name" value="C2H2 FINGER DOMAIN TRANSCRIPTION FACTOR (EUROFUNG)-RELATED"/>
    <property type="match status" value="1"/>
</dbReference>
<dbReference type="Pfam" id="PF00296">
    <property type="entry name" value="Bac_luciferase"/>
    <property type="match status" value="1"/>
</dbReference>
<dbReference type="InterPro" id="IPR011251">
    <property type="entry name" value="Luciferase-like_dom"/>
</dbReference>
<evidence type="ECO:0000313" key="8">
    <source>
        <dbReference type="EMBL" id="CCH18000.1"/>
    </source>
</evidence>
<evidence type="ECO:0000313" key="9">
    <source>
        <dbReference type="Proteomes" id="UP000003448"/>
    </source>
</evidence>
<dbReference type="NCBIfam" id="TIGR03860">
    <property type="entry name" value="FMN_nitrolo"/>
    <property type="match status" value="1"/>
</dbReference>
<dbReference type="AlphaFoldDB" id="I0L2F3"/>
<dbReference type="OrthoDB" id="4437611at2"/>
<dbReference type="InterPro" id="IPR016215">
    <property type="entry name" value="NTA_MOA"/>
</dbReference>
<evidence type="ECO:0000256" key="1">
    <source>
        <dbReference type="ARBA" id="ARBA00022630"/>
    </source>
</evidence>
<evidence type="ECO:0000256" key="4">
    <source>
        <dbReference type="ARBA" id="ARBA00023033"/>
    </source>
</evidence>
<dbReference type="EMBL" id="CAIE01000022">
    <property type="protein sequence ID" value="CCH18000.1"/>
    <property type="molecule type" value="Genomic_DNA"/>
</dbReference>
<feature type="binding site" evidence="6">
    <location>
        <position position="148"/>
    </location>
    <ligand>
        <name>FMN</name>
        <dbReference type="ChEBI" id="CHEBI:58210"/>
    </ligand>
</feature>
<name>I0L2F3_9ACTN</name>
<dbReference type="eggNOG" id="COG2141">
    <property type="taxonomic scope" value="Bacteria"/>
</dbReference>
<evidence type="ECO:0000256" key="3">
    <source>
        <dbReference type="ARBA" id="ARBA00023002"/>
    </source>
</evidence>
<dbReference type="SUPFAM" id="SSF51679">
    <property type="entry name" value="Bacterial luciferase-like"/>
    <property type="match status" value="1"/>
</dbReference>
<dbReference type="Gene3D" id="3.20.20.30">
    <property type="entry name" value="Luciferase-like domain"/>
    <property type="match status" value="1"/>
</dbReference>
<comment type="similarity">
    <text evidence="5">Belongs to the NtaA/SnaA/DszA monooxygenase family.</text>
</comment>
<keyword evidence="1 6" id="KW-0285">Flavoprotein</keyword>
<evidence type="ECO:0000256" key="2">
    <source>
        <dbReference type="ARBA" id="ARBA00022643"/>
    </source>
</evidence>
<dbReference type="GO" id="GO:0016705">
    <property type="term" value="F:oxidoreductase activity, acting on paired donors, with incorporation or reduction of molecular oxygen"/>
    <property type="evidence" value="ECO:0007669"/>
    <property type="project" value="InterPro"/>
</dbReference>
<dbReference type="CDD" id="cd01095">
    <property type="entry name" value="Nitrilotriacetate_monoxgenase"/>
    <property type="match status" value="1"/>
</dbReference>
<protein>
    <submittedName>
        <fullName evidence="8">FMNH2-utilizing oxygenase</fullName>
    </submittedName>
</protein>
<evidence type="ECO:0000256" key="5">
    <source>
        <dbReference type="ARBA" id="ARBA00033748"/>
    </source>
</evidence>
<dbReference type="GO" id="GO:0004497">
    <property type="term" value="F:monooxygenase activity"/>
    <property type="evidence" value="ECO:0007669"/>
    <property type="project" value="UniProtKB-KW"/>
</dbReference>
<dbReference type="PANTHER" id="PTHR30011">
    <property type="entry name" value="ALKANESULFONATE MONOOXYGENASE-RELATED"/>
    <property type="match status" value="1"/>
</dbReference>
<keyword evidence="2 6" id="KW-0288">FMN</keyword>
<gene>
    <name evidence="8" type="ORF">MILUP08_42931</name>
</gene>
<keyword evidence="4" id="KW-0503">Monooxygenase</keyword>
<dbReference type="RefSeq" id="WP_007459086.1">
    <property type="nucleotide sequence ID" value="NZ_HF570108.1"/>
</dbReference>
<accession>I0L2F3</accession>
<dbReference type="Proteomes" id="UP000003448">
    <property type="component" value="Unassembled WGS sequence"/>
</dbReference>
<reference evidence="9" key="1">
    <citation type="journal article" date="2012" name="J. Bacteriol.">
        <title>Genome Sequence of Micromonospora lupini Lupac 08, Isolated from Root Nodules of Lupinus angustifolius.</title>
        <authorList>
            <person name="Alonso-Vega P."/>
            <person name="Normand P."/>
            <person name="Bacigalupe R."/>
            <person name="Pujic P."/>
            <person name="Lajus A."/>
            <person name="Vallenet D."/>
            <person name="Carro L."/>
            <person name="Coll P."/>
            <person name="Trujillo M.E."/>
        </authorList>
    </citation>
    <scope>NUCLEOTIDE SEQUENCE [LARGE SCALE GENOMIC DNA]</scope>
    <source>
        <strain evidence="9">Lupac 08</strain>
    </source>
</reference>
<feature type="domain" description="Luciferase-like" evidence="7">
    <location>
        <begin position="23"/>
        <end position="390"/>
    </location>
</feature>
<dbReference type="InterPro" id="IPR051260">
    <property type="entry name" value="Diverse_substr_monoxygenases"/>
</dbReference>
<evidence type="ECO:0000259" key="7">
    <source>
        <dbReference type="Pfam" id="PF00296"/>
    </source>
</evidence>
<feature type="binding site" evidence="6">
    <location>
        <position position="219"/>
    </location>
    <ligand>
        <name>FMN</name>
        <dbReference type="ChEBI" id="CHEBI:58210"/>
    </ligand>
</feature>
<feature type="binding site" evidence="6">
    <location>
        <position position="94"/>
    </location>
    <ligand>
        <name>FMN</name>
        <dbReference type="ChEBI" id="CHEBI:58210"/>
    </ligand>
</feature>
<evidence type="ECO:0000256" key="6">
    <source>
        <dbReference type="PIRSR" id="PIRSR000337-1"/>
    </source>
</evidence>
<keyword evidence="9" id="KW-1185">Reference proteome</keyword>
<comment type="caution">
    <text evidence="8">The sequence shown here is derived from an EMBL/GenBank/DDBJ whole genome shotgun (WGS) entry which is preliminary data.</text>
</comment>
<proteinExistence type="inferred from homology"/>
<dbReference type="InterPro" id="IPR036661">
    <property type="entry name" value="Luciferase-like_sf"/>
</dbReference>
<keyword evidence="3" id="KW-0560">Oxidoreductase</keyword>
<dbReference type="STRING" id="1150864.MILUP08_42931"/>